<name>A0A6A4QME6_LUPAL</name>
<keyword evidence="1" id="KW-0812">Transmembrane</keyword>
<evidence type="ECO:0000313" key="3">
    <source>
        <dbReference type="Proteomes" id="UP000447434"/>
    </source>
</evidence>
<dbReference type="OrthoDB" id="1936421at2759"/>
<organism evidence="2 3">
    <name type="scientific">Lupinus albus</name>
    <name type="common">White lupine</name>
    <name type="synonym">Lupinus termis</name>
    <dbReference type="NCBI Taxonomy" id="3870"/>
    <lineage>
        <taxon>Eukaryota</taxon>
        <taxon>Viridiplantae</taxon>
        <taxon>Streptophyta</taxon>
        <taxon>Embryophyta</taxon>
        <taxon>Tracheophyta</taxon>
        <taxon>Spermatophyta</taxon>
        <taxon>Magnoliopsida</taxon>
        <taxon>eudicotyledons</taxon>
        <taxon>Gunneridae</taxon>
        <taxon>Pentapetalae</taxon>
        <taxon>rosids</taxon>
        <taxon>fabids</taxon>
        <taxon>Fabales</taxon>
        <taxon>Fabaceae</taxon>
        <taxon>Papilionoideae</taxon>
        <taxon>50 kb inversion clade</taxon>
        <taxon>genistoids sensu lato</taxon>
        <taxon>core genistoids</taxon>
        <taxon>Genisteae</taxon>
        <taxon>Lupinus</taxon>
    </lineage>
</organism>
<dbReference type="EMBL" id="WOCE01000004">
    <property type="protein sequence ID" value="KAE9615755.1"/>
    <property type="molecule type" value="Genomic_DNA"/>
</dbReference>
<proteinExistence type="predicted"/>
<dbReference type="Proteomes" id="UP000447434">
    <property type="component" value="Chromosome 4"/>
</dbReference>
<protein>
    <submittedName>
        <fullName evidence="2">Uncharacterized protein</fullName>
    </submittedName>
</protein>
<keyword evidence="1" id="KW-0472">Membrane</keyword>
<keyword evidence="1" id="KW-1133">Transmembrane helix</keyword>
<sequence>MLLHFLALSHRLCTLLCVNTICKQVLPVIFLGFDVFFAILCILLACLIGIAICCSFSCINAFLYAVAVQKSASDADLIILPRYRFRILSNDEKATGGAGAMFPVENDSSYLAKERILLPEDTVCIT</sequence>
<keyword evidence="3" id="KW-1185">Reference proteome</keyword>
<reference evidence="3" key="1">
    <citation type="journal article" date="2020" name="Nat. Commun.">
        <title>Genome sequence of the cluster root forming white lupin.</title>
        <authorList>
            <person name="Hufnagel B."/>
            <person name="Marques A."/>
            <person name="Soriano A."/>
            <person name="Marques L."/>
            <person name="Divol F."/>
            <person name="Doumas P."/>
            <person name="Sallet E."/>
            <person name="Mancinotti D."/>
            <person name="Carrere S."/>
            <person name="Marande W."/>
            <person name="Arribat S."/>
            <person name="Keller J."/>
            <person name="Huneau C."/>
            <person name="Blein T."/>
            <person name="Aime D."/>
            <person name="Laguerre M."/>
            <person name="Taylor J."/>
            <person name="Schubert V."/>
            <person name="Nelson M."/>
            <person name="Geu-Flores F."/>
            <person name="Crespi M."/>
            <person name="Gallardo-Guerrero K."/>
            <person name="Delaux P.-M."/>
            <person name="Salse J."/>
            <person name="Berges H."/>
            <person name="Guyot R."/>
            <person name="Gouzy J."/>
            <person name="Peret B."/>
        </authorList>
    </citation>
    <scope>NUCLEOTIDE SEQUENCE [LARGE SCALE GENOMIC DNA]</scope>
    <source>
        <strain evidence="3">cv. Amiga</strain>
    </source>
</reference>
<dbReference type="AlphaFoldDB" id="A0A6A4QME6"/>
<comment type="caution">
    <text evidence="2">The sequence shown here is derived from an EMBL/GenBank/DDBJ whole genome shotgun (WGS) entry which is preliminary data.</text>
</comment>
<feature type="transmembrane region" description="Helical" evidence="1">
    <location>
        <begin position="36"/>
        <end position="63"/>
    </location>
</feature>
<evidence type="ECO:0000256" key="1">
    <source>
        <dbReference type="SAM" id="Phobius"/>
    </source>
</evidence>
<gene>
    <name evidence="2" type="ORF">Lalb_Chr04g0258661</name>
</gene>
<evidence type="ECO:0000313" key="2">
    <source>
        <dbReference type="EMBL" id="KAE9615755.1"/>
    </source>
</evidence>
<accession>A0A6A4QME6</accession>